<keyword evidence="11" id="KW-1185">Reference proteome</keyword>
<evidence type="ECO:0000259" key="9">
    <source>
        <dbReference type="PROSITE" id="PS51819"/>
    </source>
</evidence>
<evidence type="ECO:0000256" key="2">
    <source>
        <dbReference type="ARBA" id="ARBA00008784"/>
    </source>
</evidence>
<dbReference type="GO" id="GO:0046491">
    <property type="term" value="P:L-methylmalonyl-CoA metabolic process"/>
    <property type="evidence" value="ECO:0007669"/>
    <property type="project" value="TreeGrafter"/>
</dbReference>
<evidence type="ECO:0000256" key="1">
    <source>
        <dbReference type="ARBA" id="ARBA00001954"/>
    </source>
</evidence>
<dbReference type="AlphaFoldDB" id="A0AA42BAB8"/>
<dbReference type="InterPro" id="IPR000486">
    <property type="entry name" value="Xdiol_ring_cleave_dOase_1/2"/>
</dbReference>
<dbReference type="PROSITE" id="PS51819">
    <property type="entry name" value="VOC"/>
    <property type="match status" value="2"/>
</dbReference>
<feature type="domain" description="VOC" evidence="9">
    <location>
        <begin position="136"/>
        <end position="256"/>
    </location>
</feature>
<comment type="cofactor">
    <cofactor evidence="1 8">
        <name>Fe(2+)</name>
        <dbReference type="ChEBI" id="CHEBI:29033"/>
    </cofactor>
</comment>
<keyword evidence="5 8" id="KW-0223">Dioxygenase</keyword>
<evidence type="ECO:0000256" key="4">
    <source>
        <dbReference type="ARBA" id="ARBA00022797"/>
    </source>
</evidence>
<dbReference type="InterPro" id="IPR051785">
    <property type="entry name" value="MMCE/EMCE_epimerase"/>
</dbReference>
<comment type="similarity">
    <text evidence="2 8">Belongs to the extradiol ring-cleavage dioxygenase family.</text>
</comment>
<dbReference type="GO" id="GO:0004493">
    <property type="term" value="F:methylmalonyl-CoA epimerase activity"/>
    <property type="evidence" value="ECO:0007669"/>
    <property type="project" value="TreeGrafter"/>
</dbReference>
<dbReference type="Pfam" id="PF00903">
    <property type="entry name" value="Glyoxalase"/>
    <property type="match status" value="2"/>
</dbReference>
<protein>
    <submittedName>
        <fullName evidence="10">VOC family protein</fullName>
    </submittedName>
</protein>
<comment type="caution">
    <text evidence="10">The sequence shown here is derived from an EMBL/GenBank/DDBJ whole genome shotgun (WGS) entry which is preliminary data.</text>
</comment>
<dbReference type="GO" id="GO:0008198">
    <property type="term" value="F:ferrous iron binding"/>
    <property type="evidence" value="ECO:0007669"/>
    <property type="project" value="InterPro"/>
</dbReference>
<evidence type="ECO:0000313" key="11">
    <source>
        <dbReference type="Proteomes" id="UP001165306"/>
    </source>
</evidence>
<dbReference type="Gene3D" id="3.10.180.10">
    <property type="entry name" value="2,3-Dihydroxybiphenyl 1,2-Dioxygenase, domain 1"/>
    <property type="match status" value="2"/>
</dbReference>
<feature type="domain" description="VOC" evidence="9">
    <location>
        <begin position="2"/>
        <end position="114"/>
    </location>
</feature>
<evidence type="ECO:0000256" key="3">
    <source>
        <dbReference type="ARBA" id="ARBA00022723"/>
    </source>
</evidence>
<gene>
    <name evidence="10" type="ORF">NET02_10215</name>
</gene>
<organism evidence="10 11">
    <name type="scientific">Thermalbibacter longus</name>
    <dbReference type="NCBI Taxonomy" id="2951981"/>
    <lineage>
        <taxon>Bacteria</taxon>
        <taxon>Pseudomonadati</taxon>
        <taxon>Thermomicrobiota</taxon>
        <taxon>Thermomicrobia</taxon>
        <taxon>Thermomicrobiales</taxon>
        <taxon>Thermomicrobiaceae</taxon>
        <taxon>Thermalbibacter</taxon>
    </lineage>
</organism>
<evidence type="ECO:0000256" key="8">
    <source>
        <dbReference type="RuleBase" id="RU000683"/>
    </source>
</evidence>
<dbReference type="InterPro" id="IPR029068">
    <property type="entry name" value="Glyas_Bleomycin-R_OHBP_Dase"/>
</dbReference>
<evidence type="ECO:0000313" key="10">
    <source>
        <dbReference type="EMBL" id="MCM8749522.1"/>
    </source>
</evidence>
<dbReference type="Proteomes" id="UP001165306">
    <property type="component" value="Unassembled WGS sequence"/>
</dbReference>
<evidence type="ECO:0000256" key="7">
    <source>
        <dbReference type="ARBA" id="ARBA00023004"/>
    </source>
</evidence>
<accession>A0AA42BAB8</accession>
<proteinExistence type="inferred from homology"/>
<dbReference type="PROSITE" id="PS00082">
    <property type="entry name" value="EXTRADIOL_DIOXYGENAS"/>
    <property type="match status" value="1"/>
</dbReference>
<keyword evidence="7 8" id="KW-0408">Iron</keyword>
<dbReference type="PANTHER" id="PTHR43048">
    <property type="entry name" value="METHYLMALONYL-COA EPIMERASE"/>
    <property type="match status" value="1"/>
</dbReference>
<evidence type="ECO:0000256" key="5">
    <source>
        <dbReference type="ARBA" id="ARBA00022964"/>
    </source>
</evidence>
<dbReference type="PANTHER" id="PTHR43048:SF3">
    <property type="entry name" value="METHYLMALONYL-COA EPIMERASE, MITOCHONDRIAL"/>
    <property type="match status" value="1"/>
</dbReference>
<dbReference type="GO" id="GO:0051213">
    <property type="term" value="F:dioxygenase activity"/>
    <property type="evidence" value="ECO:0007669"/>
    <property type="project" value="UniProtKB-KW"/>
</dbReference>
<keyword evidence="6 8" id="KW-0560">Oxidoreductase</keyword>
<sequence length="294" mass="31976">MSLDHAVIRVRDLETALHWYRDILGLMVIEERDGTVYLGCGCDPHFDLGLVAGGVGLDHAAFAVADHAALVAARERFAGRGVRCSEIEQRGEPGIASAFRVFLPTGHTFEVVARDGTTGYPHPTKWHAAAAHAPIDLSHVTLMVEDVQAAVEFLRDQLDFAVSDIVQPTPESPWVFAFTRVGENHHDVALALGDGGGKLHHVAFQVNGVGEVVHFADRLGRFGWKIEAGVGRHGPGGNTFLYVRDPFGNRVEITADVARVPNRWEPPKVWTGDLSAIFNVWTEEPPPASFAEGT</sequence>
<dbReference type="CDD" id="cd08343">
    <property type="entry name" value="ED_TypeI_classII_C"/>
    <property type="match status" value="1"/>
</dbReference>
<dbReference type="SUPFAM" id="SSF54593">
    <property type="entry name" value="Glyoxalase/Bleomycin resistance protein/Dihydroxybiphenyl dioxygenase"/>
    <property type="match status" value="1"/>
</dbReference>
<reference evidence="10" key="1">
    <citation type="submission" date="2022-06" db="EMBL/GenBank/DDBJ databases">
        <title>CFH 74404 Thermomicrobiaceae sp.</title>
        <authorList>
            <person name="Ming H."/>
            <person name="Li W.-J."/>
            <person name="Zhao Z."/>
        </authorList>
    </citation>
    <scope>NUCLEOTIDE SEQUENCE</scope>
    <source>
        <strain evidence="10">CFH 74404</strain>
    </source>
</reference>
<dbReference type="EMBL" id="JAMSLR010000006">
    <property type="protein sequence ID" value="MCM8749522.1"/>
    <property type="molecule type" value="Genomic_DNA"/>
</dbReference>
<dbReference type="InterPro" id="IPR004360">
    <property type="entry name" value="Glyas_Fos-R_dOase_dom"/>
</dbReference>
<name>A0AA42BAB8_9BACT</name>
<keyword evidence="3" id="KW-0479">Metal-binding</keyword>
<keyword evidence="4 8" id="KW-0058">Aromatic hydrocarbons catabolism</keyword>
<evidence type="ECO:0000256" key="6">
    <source>
        <dbReference type="ARBA" id="ARBA00023002"/>
    </source>
</evidence>
<dbReference type="RefSeq" id="WP_284057343.1">
    <property type="nucleotide sequence ID" value="NZ_JAMSLR010000006.1"/>
</dbReference>
<dbReference type="InterPro" id="IPR037523">
    <property type="entry name" value="VOC_core"/>
</dbReference>